<dbReference type="Pfam" id="PF14052">
    <property type="entry name" value="Caps_assemb_Wzi"/>
    <property type="match status" value="1"/>
</dbReference>
<evidence type="ECO:0000313" key="2">
    <source>
        <dbReference type="Proteomes" id="UP000240708"/>
    </source>
</evidence>
<dbReference type="InterPro" id="IPR038636">
    <property type="entry name" value="Wzi_sf"/>
</dbReference>
<evidence type="ECO:0000313" key="1">
    <source>
        <dbReference type="EMBL" id="PSL06326.1"/>
    </source>
</evidence>
<sequence length="586" mass="68087">MVGMGKKKIFNLRISSYMLSSNGISLKNLKTSPTFCFKFLFSFFSFLFVSGLSFAQKLQVGAPLLEEYLRRQQILNSDSFPNYSFSNRQFYLESIPINEDTNYFKSEKKLNFKVLPFFSTVRFNDKRPFGWGDYGMINANGLQNYLSTGFFSKLGSFSIQFQPELFYSQNKDFQGFSRDFSDDILWWIYRFSNLIDNPERIPGSHLTKLTLGQSFVSYKFKKIEIAVSNRSIWWGPGQWNSLTFSNNARSFPHISFNTVEPLKSFLGDFEFQIILGKLRSSFVEPFPYDDLNALLFIPFENDWRYLNGMTFSYQPKWIPGLYLGLSRTFQQYSIDNSGSFSDIFPIFEAFQKERFFVDDNTVIYDGKRQDQQAVLFTRYLIPKAYLELYFEFGRRDHALNWREMILNPDHARAYQLGFKKLIKLGNDEKAIQLRGEITHQQESVSRYIRYDLPGGSWHTHGSVLTGNTNFGKSLGVGTGLGANSQSFEISLVNNFNKLGILLQRIENNQDFYYASGLKNYGNNPWIDLSGGVLADFKQGNFLISSKIQIINGINYQWQFSNLNMSEFPKNSNLISMHVQSSFYYFF</sequence>
<keyword evidence="2" id="KW-1185">Reference proteome</keyword>
<dbReference type="EMBL" id="PYGF01000002">
    <property type="protein sequence ID" value="PSL06326.1"/>
    <property type="molecule type" value="Genomic_DNA"/>
</dbReference>
<proteinExistence type="predicted"/>
<dbReference type="Proteomes" id="UP000240708">
    <property type="component" value="Unassembled WGS sequence"/>
</dbReference>
<dbReference type="AlphaFoldDB" id="A0A2P8EA24"/>
<name>A0A2P8EA24_9BACT</name>
<dbReference type="Gene3D" id="2.40.160.130">
    <property type="entry name" value="Capsule assembly protein Wzi"/>
    <property type="match status" value="1"/>
</dbReference>
<gene>
    <name evidence="1" type="ORF">CLV48_102141</name>
</gene>
<comment type="caution">
    <text evidence="1">The sequence shown here is derived from an EMBL/GenBank/DDBJ whole genome shotgun (WGS) entry which is preliminary data.</text>
</comment>
<organism evidence="1 2">
    <name type="scientific">Cecembia rubra</name>
    <dbReference type="NCBI Taxonomy" id="1485585"/>
    <lineage>
        <taxon>Bacteria</taxon>
        <taxon>Pseudomonadati</taxon>
        <taxon>Bacteroidota</taxon>
        <taxon>Cytophagia</taxon>
        <taxon>Cytophagales</taxon>
        <taxon>Cyclobacteriaceae</taxon>
        <taxon>Cecembia</taxon>
    </lineage>
</organism>
<accession>A0A2P8EA24</accession>
<dbReference type="InterPro" id="IPR026950">
    <property type="entry name" value="Caps_assemb_Wzi"/>
</dbReference>
<reference evidence="1 2" key="1">
    <citation type="submission" date="2018-03" db="EMBL/GenBank/DDBJ databases">
        <title>Genomic Encyclopedia of Archaeal and Bacterial Type Strains, Phase II (KMG-II): from individual species to whole genera.</title>
        <authorList>
            <person name="Goeker M."/>
        </authorList>
    </citation>
    <scope>NUCLEOTIDE SEQUENCE [LARGE SCALE GENOMIC DNA]</scope>
    <source>
        <strain evidence="1 2">DSM 28057</strain>
    </source>
</reference>
<protein>
    <submittedName>
        <fullName evidence="1">Capsule assembly protein Wzi</fullName>
    </submittedName>
</protein>